<dbReference type="InterPro" id="IPR013332">
    <property type="entry name" value="KPR_N"/>
</dbReference>
<dbReference type="InterPro" id="IPR008927">
    <property type="entry name" value="6-PGluconate_DH-like_C_sf"/>
</dbReference>
<dbReference type="OrthoDB" id="3609at2759"/>
<proteinExistence type="inferred from homology"/>
<comment type="similarity">
    <text evidence="1 4">Belongs to the ketopantoate reductase family.</text>
</comment>
<name>A0A871RD12_DEKBR</name>
<evidence type="ECO:0000259" key="7">
    <source>
        <dbReference type="Pfam" id="PF08546"/>
    </source>
</evidence>
<dbReference type="PANTHER" id="PTHR21708:SF30">
    <property type="entry name" value="2-DEHYDROPANTOATE 2-REDUCTASE-RELATED"/>
    <property type="match status" value="1"/>
</dbReference>
<evidence type="ECO:0000313" key="8">
    <source>
        <dbReference type="EMBL" id="QOU23096.1"/>
    </source>
</evidence>
<accession>A0A871RD12</accession>
<evidence type="ECO:0000259" key="6">
    <source>
        <dbReference type="Pfam" id="PF02558"/>
    </source>
</evidence>
<dbReference type="SUPFAM" id="SSF48179">
    <property type="entry name" value="6-phosphogluconate dehydrogenase C-terminal domain-like"/>
    <property type="match status" value="1"/>
</dbReference>
<organism evidence="8 9">
    <name type="scientific">Dekkera bruxellensis</name>
    <name type="common">Brettanomyces custersii</name>
    <dbReference type="NCBI Taxonomy" id="5007"/>
    <lineage>
        <taxon>Eukaryota</taxon>
        <taxon>Fungi</taxon>
        <taxon>Dikarya</taxon>
        <taxon>Ascomycota</taxon>
        <taxon>Saccharomycotina</taxon>
        <taxon>Pichiomycetes</taxon>
        <taxon>Pichiales</taxon>
        <taxon>Pichiaceae</taxon>
        <taxon>Brettanomyces</taxon>
    </lineage>
</organism>
<keyword evidence="5" id="KW-0732">Signal</keyword>
<dbReference type="EMBL" id="CP063137">
    <property type="protein sequence ID" value="QOU23096.1"/>
    <property type="molecule type" value="Genomic_DNA"/>
</dbReference>
<gene>
    <name evidence="8" type="ORF">BRETT_003287</name>
</gene>
<keyword evidence="3 4" id="KW-0560">Oxidoreductase</keyword>
<dbReference type="InterPro" id="IPR013752">
    <property type="entry name" value="KPA_reductase"/>
</dbReference>
<dbReference type="SUPFAM" id="SSF51735">
    <property type="entry name" value="NAD(P)-binding Rossmann-fold domains"/>
    <property type="match status" value="1"/>
</dbReference>
<dbReference type="Gene3D" id="3.40.50.720">
    <property type="entry name" value="NAD(P)-binding Rossmann-like Domain"/>
    <property type="match status" value="1"/>
</dbReference>
<dbReference type="Gene3D" id="1.10.1040.10">
    <property type="entry name" value="N-(1-d-carboxylethyl)-l-norvaline Dehydrogenase, domain 2"/>
    <property type="match status" value="1"/>
</dbReference>
<evidence type="ECO:0000256" key="5">
    <source>
        <dbReference type="SAM" id="SignalP"/>
    </source>
</evidence>
<dbReference type="KEGG" id="bbrx:BRETT_003287"/>
<dbReference type="FunFam" id="1.10.1040.10:FF:000017">
    <property type="entry name" value="2-dehydropantoate 2-reductase"/>
    <property type="match status" value="1"/>
</dbReference>
<dbReference type="GO" id="GO:0008677">
    <property type="term" value="F:2-dehydropantoate 2-reductase activity"/>
    <property type="evidence" value="ECO:0007669"/>
    <property type="project" value="UniProtKB-EC"/>
</dbReference>
<reference evidence="8" key="2">
    <citation type="journal article" name="BMC Genomics">
        <title>New genome assemblies reveal patterns of domestication and adaptation across Brettanomyces (Dekkera) species.</title>
        <authorList>
            <person name="Roach M.J."/>
            <person name="Borneman A.R."/>
        </authorList>
    </citation>
    <scope>NUCLEOTIDE SEQUENCE</scope>
    <source>
        <strain evidence="8">UCD 2041</strain>
    </source>
</reference>
<dbReference type="Pfam" id="PF02558">
    <property type="entry name" value="ApbA"/>
    <property type="match status" value="1"/>
</dbReference>
<dbReference type="InterPro" id="IPR051402">
    <property type="entry name" value="KPR-Related"/>
</dbReference>
<dbReference type="EC" id="1.1.1.169" evidence="4"/>
<dbReference type="NCBIfam" id="TIGR00745">
    <property type="entry name" value="apbA_panE"/>
    <property type="match status" value="1"/>
</dbReference>
<feature type="domain" description="Ketopantoate reductase N-terminal" evidence="6">
    <location>
        <begin position="6"/>
        <end position="160"/>
    </location>
</feature>
<evidence type="ECO:0000313" key="9">
    <source>
        <dbReference type="Proteomes" id="UP000663131"/>
    </source>
</evidence>
<dbReference type="AlphaFoldDB" id="A0A871RD12"/>
<feature type="chain" id="PRO_5034972588" description="2-dehydropantoate 2-reductase" evidence="5">
    <location>
        <begin position="20"/>
        <end position="339"/>
    </location>
</feature>
<dbReference type="GO" id="GO:0015940">
    <property type="term" value="P:pantothenate biosynthetic process"/>
    <property type="evidence" value="ECO:0007669"/>
    <property type="project" value="InterPro"/>
</dbReference>
<feature type="signal peptide" evidence="5">
    <location>
        <begin position="1"/>
        <end position="19"/>
    </location>
</feature>
<keyword evidence="2 4" id="KW-0521">NADP</keyword>
<comment type="function">
    <text evidence="4">Catalyzes the NADPH-dependent reduction of ketopantoate into pantoic acid.</text>
</comment>
<dbReference type="RefSeq" id="XP_041139589.1">
    <property type="nucleotide sequence ID" value="XM_041281798.1"/>
</dbReference>
<dbReference type="InterPro" id="IPR013328">
    <property type="entry name" value="6PGD_dom2"/>
</dbReference>
<evidence type="ECO:0000256" key="2">
    <source>
        <dbReference type="ARBA" id="ARBA00022857"/>
    </source>
</evidence>
<dbReference type="Pfam" id="PF08546">
    <property type="entry name" value="ApbA_C"/>
    <property type="match status" value="1"/>
</dbReference>
<feature type="domain" description="Ketopantoate reductase C-terminal" evidence="7">
    <location>
        <begin position="195"/>
        <end position="316"/>
    </location>
</feature>
<dbReference type="InterPro" id="IPR003710">
    <property type="entry name" value="ApbA"/>
</dbReference>
<evidence type="ECO:0000256" key="4">
    <source>
        <dbReference type="RuleBase" id="RU362068"/>
    </source>
</evidence>
<reference evidence="8" key="1">
    <citation type="submission" date="2020-10" db="EMBL/GenBank/DDBJ databases">
        <authorList>
            <person name="Palmer J.M."/>
        </authorList>
    </citation>
    <scope>NUCLEOTIDE SEQUENCE</scope>
    <source>
        <strain evidence="8">UCD 2041</strain>
    </source>
</reference>
<evidence type="ECO:0000256" key="1">
    <source>
        <dbReference type="ARBA" id="ARBA00007870"/>
    </source>
</evidence>
<dbReference type="GeneID" id="64575211"/>
<dbReference type="GO" id="GO:0005737">
    <property type="term" value="C:cytoplasm"/>
    <property type="evidence" value="ECO:0007669"/>
    <property type="project" value="TreeGrafter"/>
</dbReference>
<dbReference type="Proteomes" id="UP000663131">
    <property type="component" value="Chromosome 9"/>
</dbReference>
<dbReference type="InterPro" id="IPR036291">
    <property type="entry name" value="NAD(P)-bd_dom_sf"/>
</dbReference>
<comment type="catalytic activity">
    <reaction evidence="4">
        <text>(R)-pantoate + NADP(+) = 2-dehydropantoate + NADPH + H(+)</text>
        <dbReference type="Rhea" id="RHEA:16233"/>
        <dbReference type="ChEBI" id="CHEBI:11561"/>
        <dbReference type="ChEBI" id="CHEBI:15378"/>
        <dbReference type="ChEBI" id="CHEBI:15980"/>
        <dbReference type="ChEBI" id="CHEBI:57783"/>
        <dbReference type="ChEBI" id="CHEBI:58349"/>
        <dbReference type="EC" id="1.1.1.169"/>
    </reaction>
</comment>
<sequence length="339" mass="38033">MSRPSVLIVGAGALGLVAAYTLQEYGKCDVCLVVKFGADLVRKDGYTFKSAQFGSFEHWKPKYILESVAETTHQYDYIIVSVKNLPDGPEPVNDIVRPVVKRCPQSALILFENGIDIEKPLIREFPGHAIFSGVSLINCTNIDRVVNQKNKDSIQLGIFENPTLKDNAVAQKQLAEFIKLYHIDGMNTVTLDENVRFSRWKKLVYNASINTTTALAQLDVTRATICGFKEGLCRPIIDEIYAIAKADGYIIPPEIEDHMLNLSNGLFYKPSMCVDAELGRMMEIETIVGNPLREAKKYGVPAPRLETVYHLLKMLQYRIMEKEGLITTDEENGVAHKNF</sequence>
<evidence type="ECO:0000256" key="3">
    <source>
        <dbReference type="ARBA" id="ARBA00023002"/>
    </source>
</evidence>
<dbReference type="PANTHER" id="PTHR21708">
    <property type="entry name" value="PROBABLE 2-DEHYDROPANTOATE 2-REDUCTASE"/>
    <property type="match status" value="1"/>
</dbReference>
<protein>
    <recommendedName>
        <fullName evidence="4">2-dehydropantoate 2-reductase</fullName>
        <ecNumber evidence="4">1.1.1.169</ecNumber>
    </recommendedName>
    <alternativeName>
        <fullName evidence="4">Ketopantoate reductase</fullName>
    </alternativeName>
</protein>